<proteinExistence type="predicted"/>
<gene>
    <name evidence="2" type="ORF">L3Y34_011599</name>
</gene>
<dbReference type="KEGG" id="cbr:CBG_14179"/>
<protein>
    <submittedName>
        <fullName evidence="2">Uncharacterized protein</fullName>
    </submittedName>
</protein>
<sequence length="276" mass="31506">MSGKENRIQCASGAKKPVEPTEKDPIKDGFLKMPVVEKKEIKMKPMTAAKLKRGIGFINEDRKDEVDRDILTVSTNRYPHQNYENVEVLNTYRGLNRETALDLLRDNDSKEAIKNRHKYRISKNKKPEAQSARKETRCKEQTASTKNHGAQSQGKCSTQKKRNVDKSDSVNSEEAISMESKARGRKKTTSSLVNAPHQLVKAKLVQAEVVQAPRGRGRKKPLDSEQTLVKTGNMTLRRKRRQNYNQSTSSSEPPKKKGKIEEDPDYEFDEEEDDDY</sequence>
<feature type="region of interest" description="Disordered" evidence="1">
    <location>
        <begin position="210"/>
        <end position="276"/>
    </location>
</feature>
<evidence type="ECO:0000313" key="2">
    <source>
        <dbReference type="EMBL" id="ULT81730.1"/>
    </source>
</evidence>
<dbReference type="EMBL" id="CP090896">
    <property type="protein sequence ID" value="ULT81730.1"/>
    <property type="molecule type" value="Genomic_DNA"/>
</dbReference>
<feature type="compositionally biased region" description="Basic and acidic residues" evidence="1">
    <location>
        <begin position="125"/>
        <end position="140"/>
    </location>
</feature>
<evidence type="ECO:0000256" key="1">
    <source>
        <dbReference type="SAM" id="MobiDB-lite"/>
    </source>
</evidence>
<dbReference type="AlphaFoldDB" id="A0AAE8ZP90"/>
<name>A0AAE8ZP90_CAEBR</name>
<feature type="compositionally biased region" description="Polar residues" evidence="1">
    <location>
        <begin position="224"/>
        <end position="234"/>
    </location>
</feature>
<reference evidence="2 3" key="1">
    <citation type="submission" date="2022-05" db="EMBL/GenBank/DDBJ databases">
        <title>Chromosome-level reference genomes for two strains of Caenorhabditis briggsae: an improved platform for comparative genomics.</title>
        <authorList>
            <person name="Stevens L."/>
            <person name="Andersen E.C."/>
        </authorList>
    </citation>
    <scope>NUCLEOTIDE SEQUENCE [LARGE SCALE GENOMIC DNA]</scope>
    <source>
        <strain evidence="2">QX1410_ONT</strain>
        <tissue evidence="2">Whole-organism</tissue>
    </source>
</reference>
<feature type="region of interest" description="Disordered" evidence="1">
    <location>
        <begin position="1"/>
        <end position="26"/>
    </location>
</feature>
<organism evidence="2 3">
    <name type="scientific">Caenorhabditis briggsae</name>
    <dbReference type="NCBI Taxonomy" id="6238"/>
    <lineage>
        <taxon>Eukaryota</taxon>
        <taxon>Metazoa</taxon>
        <taxon>Ecdysozoa</taxon>
        <taxon>Nematoda</taxon>
        <taxon>Chromadorea</taxon>
        <taxon>Rhabditida</taxon>
        <taxon>Rhabditina</taxon>
        <taxon>Rhabditomorpha</taxon>
        <taxon>Rhabditoidea</taxon>
        <taxon>Rhabditidae</taxon>
        <taxon>Peloderinae</taxon>
        <taxon>Caenorhabditis</taxon>
    </lineage>
</organism>
<feature type="compositionally biased region" description="Basic residues" evidence="1">
    <location>
        <begin position="115"/>
        <end position="124"/>
    </location>
</feature>
<accession>A0AAE8ZP90</accession>
<evidence type="ECO:0000313" key="3">
    <source>
        <dbReference type="Proteomes" id="UP000827892"/>
    </source>
</evidence>
<feature type="region of interest" description="Disordered" evidence="1">
    <location>
        <begin position="114"/>
        <end position="195"/>
    </location>
</feature>
<feature type="compositionally biased region" description="Polar residues" evidence="1">
    <location>
        <begin position="141"/>
        <end position="157"/>
    </location>
</feature>
<dbReference type="Proteomes" id="UP000827892">
    <property type="component" value="Chromosome X"/>
</dbReference>
<feature type="compositionally biased region" description="Polar residues" evidence="1">
    <location>
        <begin position="243"/>
        <end position="252"/>
    </location>
</feature>
<feature type="compositionally biased region" description="Basic and acidic residues" evidence="1">
    <location>
        <begin position="16"/>
        <end position="26"/>
    </location>
</feature>
<feature type="compositionally biased region" description="Acidic residues" evidence="1">
    <location>
        <begin position="262"/>
        <end position="276"/>
    </location>
</feature>